<organism evidence="1 2">
    <name type="scientific">Candidatus Cryptobacteroides merdipullorum</name>
    <dbReference type="NCBI Taxonomy" id="2840771"/>
    <lineage>
        <taxon>Bacteria</taxon>
        <taxon>Pseudomonadati</taxon>
        <taxon>Bacteroidota</taxon>
        <taxon>Bacteroidia</taxon>
        <taxon>Bacteroidales</taxon>
        <taxon>Candidatus Cryptobacteroides</taxon>
    </lineage>
</organism>
<evidence type="ECO:0000313" key="2">
    <source>
        <dbReference type="Proteomes" id="UP000886881"/>
    </source>
</evidence>
<dbReference type="PROSITE" id="PS51257">
    <property type="entry name" value="PROKAR_LIPOPROTEIN"/>
    <property type="match status" value="1"/>
</dbReference>
<protein>
    <recommendedName>
        <fullName evidence="3">Lipoprotein</fullName>
    </recommendedName>
</protein>
<reference evidence="1" key="2">
    <citation type="journal article" date="2021" name="PeerJ">
        <title>Extensive microbial diversity within the chicken gut microbiome revealed by metagenomics and culture.</title>
        <authorList>
            <person name="Gilroy R."/>
            <person name="Ravi A."/>
            <person name="Getino M."/>
            <person name="Pursley I."/>
            <person name="Horton D.L."/>
            <person name="Alikhan N.F."/>
            <person name="Baker D."/>
            <person name="Gharbi K."/>
            <person name="Hall N."/>
            <person name="Watson M."/>
            <person name="Adriaenssens E.M."/>
            <person name="Foster-Nyarko E."/>
            <person name="Jarju S."/>
            <person name="Secka A."/>
            <person name="Antonio M."/>
            <person name="Oren A."/>
            <person name="Chaudhuri R.R."/>
            <person name="La Ragione R."/>
            <person name="Hildebrand F."/>
            <person name="Pallen M.J."/>
        </authorList>
    </citation>
    <scope>NUCLEOTIDE SEQUENCE</scope>
    <source>
        <strain evidence="1">ChiHecec2B26-709</strain>
    </source>
</reference>
<comment type="caution">
    <text evidence="1">The sequence shown here is derived from an EMBL/GenBank/DDBJ whole genome shotgun (WGS) entry which is preliminary data.</text>
</comment>
<reference evidence="1" key="1">
    <citation type="submission" date="2020-10" db="EMBL/GenBank/DDBJ databases">
        <authorList>
            <person name="Gilroy R."/>
        </authorList>
    </citation>
    <scope>NUCLEOTIDE SEQUENCE</scope>
    <source>
        <strain evidence="1">ChiHecec2B26-709</strain>
    </source>
</reference>
<evidence type="ECO:0000313" key="1">
    <source>
        <dbReference type="EMBL" id="HIT47132.1"/>
    </source>
</evidence>
<sequence>MSYKGLIPIAVGIAMLLSGCHGKNEGIVAEHVISLDVDELLDEEVSIFDMFSA</sequence>
<proteinExistence type="predicted"/>
<feature type="non-terminal residue" evidence="1">
    <location>
        <position position="53"/>
    </location>
</feature>
<accession>A0A9D1GQ16</accession>
<evidence type="ECO:0008006" key="3">
    <source>
        <dbReference type="Google" id="ProtNLM"/>
    </source>
</evidence>
<dbReference type="Proteomes" id="UP000886881">
    <property type="component" value="Unassembled WGS sequence"/>
</dbReference>
<gene>
    <name evidence="1" type="ORF">IAC35_04670</name>
</gene>
<dbReference type="EMBL" id="DVLC01000090">
    <property type="protein sequence ID" value="HIT47132.1"/>
    <property type="molecule type" value="Genomic_DNA"/>
</dbReference>
<dbReference type="AlphaFoldDB" id="A0A9D1GQ16"/>
<name>A0A9D1GQ16_9BACT</name>